<dbReference type="AlphaFoldDB" id="A0AAE2C285"/>
<dbReference type="Proteomes" id="UP001289374">
    <property type="component" value="Unassembled WGS sequence"/>
</dbReference>
<accession>A0AAE2C285</accession>
<organism evidence="1 2">
    <name type="scientific">Sesamum angolense</name>
    <dbReference type="NCBI Taxonomy" id="2727404"/>
    <lineage>
        <taxon>Eukaryota</taxon>
        <taxon>Viridiplantae</taxon>
        <taxon>Streptophyta</taxon>
        <taxon>Embryophyta</taxon>
        <taxon>Tracheophyta</taxon>
        <taxon>Spermatophyta</taxon>
        <taxon>Magnoliopsida</taxon>
        <taxon>eudicotyledons</taxon>
        <taxon>Gunneridae</taxon>
        <taxon>Pentapetalae</taxon>
        <taxon>asterids</taxon>
        <taxon>lamiids</taxon>
        <taxon>Lamiales</taxon>
        <taxon>Pedaliaceae</taxon>
        <taxon>Sesamum</taxon>
    </lineage>
</organism>
<gene>
    <name evidence="1" type="ORF">Sango_0609000</name>
</gene>
<sequence length="123" mass="14366">MEEDPMEVLEKLPMLRRLRLDSDAYVGREMVCRATGFPQLRSLFLIELSNLVEWRVEKGAMPNLSTLELYRSNKLKMLPDGLKFITALKSLIINDMPENFQFRVRVGGRDYHKIKHVPSVQFV</sequence>
<dbReference type="SUPFAM" id="SSF52058">
    <property type="entry name" value="L domain-like"/>
    <property type="match status" value="1"/>
</dbReference>
<dbReference type="InterPro" id="IPR032675">
    <property type="entry name" value="LRR_dom_sf"/>
</dbReference>
<evidence type="ECO:0000313" key="2">
    <source>
        <dbReference type="Proteomes" id="UP001289374"/>
    </source>
</evidence>
<reference evidence="1" key="2">
    <citation type="journal article" date="2024" name="Plant">
        <title>Genomic evolution and insights into agronomic trait innovations of Sesamum species.</title>
        <authorList>
            <person name="Miao H."/>
            <person name="Wang L."/>
            <person name="Qu L."/>
            <person name="Liu H."/>
            <person name="Sun Y."/>
            <person name="Le M."/>
            <person name="Wang Q."/>
            <person name="Wei S."/>
            <person name="Zheng Y."/>
            <person name="Lin W."/>
            <person name="Duan Y."/>
            <person name="Cao H."/>
            <person name="Xiong S."/>
            <person name="Wang X."/>
            <person name="Wei L."/>
            <person name="Li C."/>
            <person name="Ma Q."/>
            <person name="Ju M."/>
            <person name="Zhao R."/>
            <person name="Li G."/>
            <person name="Mu C."/>
            <person name="Tian Q."/>
            <person name="Mei H."/>
            <person name="Zhang T."/>
            <person name="Gao T."/>
            <person name="Zhang H."/>
        </authorList>
    </citation>
    <scope>NUCLEOTIDE SEQUENCE</scope>
    <source>
        <strain evidence="1">K16</strain>
    </source>
</reference>
<evidence type="ECO:0000313" key="1">
    <source>
        <dbReference type="EMBL" id="KAK4406025.1"/>
    </source>
</evidence>
<name>A0AAE2C285_9LAMI</name>
<dbReference type="PANTHER" id="PTHR15140:SF37">
    <property type="entry name" value="UBIQUITIN-LIKE DOMAIN-CONTAINING PROTEIN"/>
    <property type="match status" value="1"/>
</dbReference>
<dbReference type="Gene3D" id="3.80.10.10">
    <property type="entry name" value="Ribonuclease Inhibitor"/>
    <property type="match status" value="1"/>
</dbReference>
<reference evidence="1" key="1">
    <citation type="submission" date="2020-06" db="EMBL/GenBank/DDBJ databases">
        <authorList>
            <person name="Li T."/>
            <person name="Hu X."/>
            <person name="Zhang T."/>
            <person name="Song X."/>
            <person name="Zhang H."/>
            <person name="Dai N."/>
            <person name="Sheng W."/>
            <person name="Hou X."/>
            <person name="Wei L."/>
        </authorList>
    </citation>
    <scope>NUCLEOTIDE SEQUENCE</scope>
    <source>
        <strain evidence="1">K16</strain>
        <tissue evidence="1">Leaf</tissue>
    </source>
</reference>
<proteinExistence type="predicted"/>
<dbReference type="PANTHER" id="PTHR15140">
    <property type="entry name" value="TUBULIN-SPECIFIC CHAPERONE E"/>
    <property type="match status" value="1"/>
</dbReference>
<dbReference type="EMBL" id="JACGWL010000003">
    <property type="protein sequence ID" value="KAK4406025.1"/>
    <property type="molecule type" value="Genomic_DNA"/>
</dbReference>
<keyword evidence="2" id="KW-1185">Reference proteome</keyword>
<comment type="caution">
    <text evidence="1">The sequence shown here is derived from an EMBL/GenBank/DDBJ whole genome shotgun (WGS) entry which is preliminary data.</text>
</comment>
<protein>
    <submittedName>
        <fullName evidence="1">Disease resistance RPP8-like protein 2</fullName>
    </submittedName>
</protein>